<evidence type="ECO:0008006" key="3">
    <source>
        <dbReference type="Google" id="ProtNLM"/>
    </source>
</evidence>
<dbReference type="Proteomes" id="UP000808349">
    <property type="component" value="Unassembled WGS sequence"/>
</dbReference>
<organism evidence="1 2">
    <name type="scientific">Candidatus Defluviibacterium haderslevense</name>
    <dbReference type="NCBI Taxonomy" id="2981993"/>
    <lineage>
        <taxon>Bacteria</taxon>
        <taxon>Pseudomonadati</taxon>
        <taxon>Bacteroidota</taxon>
        <taxon>Saprospiria</taxon>
        <taxon>Saprospirales</taxon>
        <taxon>Saprospiraceae</taxon>
        <taxon>Candidatus Defluviibacterium</taxon>
    </lineage>
</organism>
<accession>A0A9D7SBH0</accession>
<protein>
    <recommendedName>
        <fullName evidence="3">DUF2116 family Zn-ribbon domain-containing protein</fullName>
    </recommendedName>
</protein>
<name>A0A9D7SBH0_9BACT</name>
<dbReference type="AlphaFoldDB" id="A0A9D7SBH0"/>
<proteinExistence type="predicted"/>
<evidence type="ECO:0000313" key="2">
    <source>
        <dbReference type="Proteomes" id="UP000808349"/>
    </source>
</evidence>
<reference evidence="1 2" key="1">
    <citation type="submission" date="2020-10" db="EMBL/GenBank/DDBJ databases">
        <title>Connecting structure to function with the recovery of over 1000 high-quality activated sludge metagenome-assembled genomes encoding full-length rRNA genes using long-read sequencing.</title>
        <authorList>
            <person name="Singleton C.M."/>
            <person name="Petriglieri F."/>
            <person name="Kristensen J.M."/>
            <person name="Kirkegaard R.H."/>
            <person name="Michaelsen T.Y."/>
            <person name="Andersen M.H."/>
            <person name="Karst S.M."/>
            <person name="Dueholm M.S."/>
            <person name="Nielsen P.H."/>
            <person name="Albertsen M."/>
        </authorList>
    </citation>
    <scope>NUCLEOTIDE SEQUENCE [LARGE SCALE GENOMIC DNA]</scope>
    <source>
        <strain evidence="1">Ribe_18-Q3-R11-54_BAT3C.373</strain>
    </source>
</reference>
<gene>
    <name evidence="1" type="ORF">IPO85_14000</name>
</gene>
<comment type="caution">
    <text evidence="1">The sequence shown here is derived from an EMBL/GenBank/DDBJ whole genome shotgun (WGS) entry which is preliminary data.</text>
</comment>
<sequence>MNKCLQCSKEIIGRTDKKFCSVTCKNEYNNKLRKLTIKETTLIDSYLHRNREILMTIIGSAKQVQLDKLVLIRAKFRFEYHTGHYMNKEGMTYWLVYDFAWMDFSDQKILIVRKTI</sequence>
<dbReference type="EMBL" id="JADKFW010000010">
    <property type="protein sequence ID" value="MBK9718595.1"/>
    <property type="molecule type" value="Genomic_DNA"/>
</dbReference>
<evidence type="ECO:0000313" key="1">
    <source>
        <dbReference type="EMBL" id="MBK9718595.1"/>
    </source>
</evidence>